<accession>A0A9D2CWP1</accession>
<comment type="caution">
    <text evidence="1">The sequence shown here is derived from an EMBL/GenBank/DDBJ whole genome shotgun (WGS) entry which is preliminary data.</text>
</comment>
<evidence type="ECO:0000313" key="1">
    <source>
        <dbReference type="EMBL" id="HIZ02480.1"/>
    </source>
</evidence>
<evidence type="ECO:0000313" key="2">
    <source>
        <dbReference type="Proteomes" id="UP000824023"/>
    </source>
</evidence>
<dbReference type="Proteomes" id="UP000824023">
    <property type="component" value="Unassembled WGS sequence"/>
</dbReference>
<gene>
    <name evidence="1" type="ORF">H9819_09585</name>
</gene>
<organism evidence="1 2">
    <name type="scientific">Candidatus Bacteroides merdipullorum</name>
    <dbReference type="NCBI Taxonomy" id="2838474"/>
    <lineage>
        <taxon>Bacteria</taxon>
        <taxon>Pseudomonadati</taxon>
        <taxon>Bacteroidota</taxon>
        <taxon>Bacteroidia</taxon>
        <taxon>Bacteroidales</taxon>
        <taxon>Bacteroidaceae</taxon>
        <taxon>Bacteroides</taxon>
    </lineage>
</organism>
<proteinExistence type="predicted"/>
<sequence>DPRTSIPNSLTNLSKYDHYNKQLSYYYPTREKDVEQVIAPAFKIASSWGITYDLGYDMAQKRCASYQENGYPAGRWRIPTEAEIEYIITLSDRGVIPPLFSGDYFASSGRYYNNEDFYPQNPGPNFSPSGEHSVRCVYDVWYWGNDKIDEPNRFTWGDAPMQ</sequence>
<name>A0A9D2CWP1_9BACE</name>
<feature type="non-terminal residue" evidence="1">
    <location>
        <position position="1"/>
    </location>
</feature>
<protein>
    <submittedName>
        <fullName evidence="1">Uncharacterized protein</fullName>
    </submittedName>
</protein>
<dbReference type="EMBL" id="DXCK01000125">
    <property type="protein sequence ID" value="HIZ02480.1"/>
    <property type="molecule type" value="Genomic_DNA"/>
</dbReference>
<reference evidence="1" key="2">
    <citation type="submission" date="2021-04" db="EMBL/GenBank/DDBJ databases">
        <authorList>
            <person name="Gilroy R."/>
        </authorList>
    </citation>
    <scope>NUCLEOTIDE SEQUENCE</scope>
    <source>
        <strain evidence="1">ChiHjej12B11-24981</strain>
    </source>
</reference>
<reference evidence="1" key="1">
    <citation type="journal article" date="2021" name="PeerJ">
        <title>Extensive microbial diversity within the chicken gut microbiome revealed by metagenomics and culture.</title>
        <authorList>
            <person name="Gilroy R."/>
            <person name="Ravi A."/>
            <person name="Getino M."/>
            <person name="Pursley I."/>
            <person name="Horton D.L."/>
            <person name="Alikhan N.F."/>
            <person name="Baker D."/>
            <person name="Gharbi K."/>
            <person name="Hall N."/>
            <person name="Watson M."/>
            <person name="Adriaenssens E.M."/>
            <person name="Foster-Nyarko E."/>
            <person name="Jarju S."/>
            <person name="Secka A."/>
            <person name="Antonio M."/>
            <person name="Oren A."/>
            <person name="Chaudhuri R.R."/>
            <person name="La Ragione R."/>
            <person name="Hildebrand F."/>
            <person name="Pallen M.J."/>
        </authorList>
    </citation>
    <scope>NUCLEOTIDE SEQUENCE</scope>
    <source>
        <strain evidence="1">ChiHjej12B11-24981</strain>
    </source>
</reference>
<dbReference type="AlphaFoldDB" id="A0A9D2CWP1"/>